<dbReference type="Proteomes" id="UP000245609">
    <property type="component" value="Unassembled WGS sequence"/>
</dbReference>
<evidence type="ECO:0000256" key="3">
    <source>
        <dbReference type="ARBA" id="ARBA00022989"/>
    </source>
</evidence>
<gene>
    <name evidence="7" type="ORF">BB560_007028</name>
</gene>
<dbReference type="InterPro" id="IPR036869">
    <property type="entry name" value="J_dom_sf"/>
</dbReference>
<evidence type="ECO:0000256" key="5">
    <source>
        <dbReference type="ARBA" id="ARBA00037847"/>
    </source>
</evidence>
<organism evidence="7 8">
    <name type="scientific">Smittium megazygosporum</name>
    <dbReference type="NCBI Taxonomy" id="133381"/>
    <lineage>
        <taxon>Eukaryota</taxon>
        <taxon>Fungi</taxon>
        <taxon>Fungi incertae sedis</taxon>
        <taxon>Zoopagomycota</taxon>
        <taxon>Kickxellomycotina</taxon>
        <taxon>Harpellomycetes</taxon>
        <taxon>Harpellales</taxon>
        <taxon>Legeriomycetaceae</taxon>
        <taxon>Smittium</taxon>
    </lineage>
</organism>
<evidence type="ECO:0000256" key="4">
    <source>
        <dbReference type="ARBA" id="ARBA00023136"/>
    </source>
</evidence>
<reference evidence="7 8" key="1">
    <citation type="journal article" date="2018" name="MBio">
        <title>Comparative Genomics Reveals the Core Gene Toolbox for the Fungus-Insect Symbiosis.</title>
        <authorList>
            <person name="Wang Y."/>
            <person name="Stata M."/>
            <person name="Wang W."/>
            <person name="Stajich J.E."/>
            <person name="White M.M."/>
            <person name="Moncalvo J.M."/>
        </authorList>
    </citation>
    <scope>NUCLEOTIDE SEQUENCE [LARGE SCALE GENOMIC DNA]</scope>
    <source>
        <strain evidence="7 8">SC-DP-2</strain>
    </source>
</reference>
<keyword evidence="4" id="KW-0472">Membrane</keyword>
<sequence>MKKFGKLFLFLFVLISALATVVRGWEELDFEIFELWDSIKINDETTDWYNLIGVKENASVDEINRAFRSLSRRH</sequence>
<dbReference type="OrthoDB" id="413400at2759"/>
<dbReference type="CDD" id="cd06257">
    <property type="entry name" value="DnaJ"/>
    <property type="match status" value="1"/>
</dbReference>
<evidence type="ECO:0008006" key="9">
    <source>
        <dbReference type="Google" id="ProtNLM"/>
    </source>
</evidence>
<dbReference type="STRING" id="133381.A0A2T9XZB7"/>
<feature type="non-terminal residue" evidence="7">
    <location>
        <position position="74"/>
    </location>
</feature>
<evidence type="ECO:0000256" key="2">
    <source>
        <dbReference type="ARBA" id="ARBA00022729"/>
    </source>
</evidence>
<comment type="caution">
    <text evidence="7">The sequence shown here is derived from an EMBL/GenBank/DDBJ whole genome shotgun (WGS) entry which is preliminary data.</text>
</comment>
<protein>
    <recommendedName>
        <fullName evidence="9">J domain-containing protein</fullName>
    </recommendedName>
</protein>
<dbReference type="PANTHER" id="PTHR44653">
    <property type="entry name" value="DNAJ HOMOLOG SUBFAMILY C MEMBER 1"/>
    <property type="match status" value="1"/>
</dbReference>
<dbReference type="InterPro" id="IPR052606">
    <property type="entry name" value="DnaJ_domain_protein"/>
</dbReference>
<dbReference type="PANTHER" id="PTHR44653:SF2">
    <property type="entry name" value="DNAJ HOMOLOG SUBFAMILY C MEMBER 1"/>
    <property type="match status" value="1"/>
</dbReference>
<dbReference type="AlphaFoldDB" id="A0A2T9XZB7"/>
<dbReference type="GO" id="GO:0012505">
    <property type="term" value="C:endomembrane system"/>
    <property type="evidence" value="ECO:0007669"/>
    <property type="project" value="UniProtKB-SubCell"/>
</dbReference>
<evidence type="ECO:0000313" key="8">
    <source>
        <dbReference type="Proteomes" id="UP000245609"/>
    </source>
</evidence>
<comment type="subcellular location">
    <subcellularLocation>
        <location evidence="5">Endomembrane system</location>
        <topology evidence="5">Single-pass membrane protein</topology>
    </subcellularLocation>
</comment>
<dbReference type="SUPFAM" id="SSF46565">
    <property type="entry name" value="Chaperone J-domain"/>
    <property type="match status" value="1"/>
</dbReference>
<name>A0A2T9XZB7_9FUNG</name>
<keyword evidence="8" id="KW-1185">Reference proteome</keyword>
<feature type="chain" id="PRO_5015650875" description="J domain-containing protein" evidence="6">
    <location>
        <begin position="25"/>
        <end position="74"/>
    </location>
</feature>
<keyword evidence="1" id="KW-0812">Transmembrane</keyword>
<evidence type="ECO:0000256" key="1">
    <source>
        <dbReference type="ARBA" id="ARBA00022692"/>
    </source>
</evidence>
<feature type="signal peptide" evidence="6">
    <location>
        <begin position="1"/>
        <end position="24"/>
    </location>
</feature>
<dbReference type="EMBL" id="MBFS01003666">
    <property type="protein sequence ID" value="PVU85405.1"/>
    <property type="molecule type" value="Genomic_DNA"/>
</dbReference>
<dbReference type="InterPro" id="IPR001623">
    <property type="entry name" value="DnaJ_domain"/>
</dbReference>
<keyword evidence="3" id="KW-1133">Transmembrane helix</keyword>
<evidence type="ECO:0000313" key="7">
    <source>
        <dbReference type="EMBL" id="PVU85405.1"/>
    </source>
</evidence>
<evidence type="ECO:0000256" key="6">
    <source>
        <dbReference type="SAM" id="SignalP"/>
    </source>
</evidence>
<dbReference type="Gene3D" id="1.10.287.110">
    <property type="entry name" value="DnaJ domain"/>
    <property type="match status" value="1"/>
</dbReference>
<accession>A0A2T9XZB7</accession>
<keyword evidence="2 6" id="KW-0732">Signal</keyword>
<proteinExistence type="predicted"/>